<sequence>MEPLLDIADLTVSFATDDGPAQAVNSISFQVFSGETVGIVGESGCGKSVTAHAIMQLIATPPGKYDSGRISFAGSDLLQKSEQELEKIRGNTISMIFQDALTALNPVLTIGRQITELLAVHQRLTGRAAQLRAAELLRLVGIPLPEERLKNYPHQFSGGMRQRAMIAMALSCQPRLLIADEPTTALDVTIQAQILDLLKELQTSFNTAVILISHDLGAIAGQCQRVLVMYAGRIVEAGTVLDIFKQPRHPYTWGLLKSVPRLDAAPKQRLTAIAGQPPDLRRLPDGCHFHPRCPHAMRICAERYPQTTAGDNGHLVNCWLQHPAAPRINREDWYKNEQ</sequence>
<protein>
    <submittedName>
        <fullName evidence="9">Oligopeptide transport system ATP-binding protein</fullName>
    </submittedName>
</protein>
<dbReference type="InterPro" id="IPR003593">
    <property type="entry name" value="AAA+_ATPase"/>
</dbReference>
<accession>A0A1G9U418</accession>
<keyword evidence="4" id="KW-1003">Cell membrane</keyword>
<dbReference type="PANTHER" id="PTHR43297:SF2">
    <property type="entry name" value="DIPEPTIDE TRANSPORT ATP-BINDING PROTEIN DPPD"/>
    <property type="match status" value="1"/>
</dbReference>
<comment type="similarity">
    <text evidence="2">Belongs to the ABC transporter superfamily.</text>
</comment>
<dbReference type="Gene3D" id="3.40.50.300">
    <property type="entry name" value="P-loop containing nucleotide triphosphate hydrolases"/>
    <property type="match status" value="1"/>
</dbReference>
<dbReference type="Pfam" id="PF00005">
    <property type="entry name" value="ABC_tran"/>
    <property type="match status" value="1"/>
</dbReference>
<evidence type="ECO:0000256" key="4">
    <source>
        <dbReference type="ARBA" id="ARBA00022475"/>
    </source>
</evidence>
<name>A0A1G9U418_9FIRM</name>
<dbReference type="AlphaFoldDB" id="A0A1G9U418"/>
<dbReference type="Proteomes" id="UP000214880">
    <property type="component" value="Unassembled WGS sequence"/>
</dbReference>
<dbReference type="SMART" id="SM00382">
    <property type="entry name" value="AAA"/>
    <property type="match status" value="1"/>
</dbReference>
<evidence type="ECO:0000259" key="8">
    <source>
        <dbReference type="PROSITE" id="PS50893"/>
    </source>
</evidence>
<evidence type="ECO:0000256" key="6">
    <source>
        <dbReference type="ARBA" id="ARBA00022840"/>
    </source>
</evidence>
<dbReference type="SUPFAM" id="SSF52540">
    <property type="entry name" value="P-loop containing nucleoside triphosphate hydrolases"/>
    <property type="match status" value="1"/>
</dbReference>
<dbReference type="EMBL" id="FNHB01000005">
    <property type="protein sequence ID" value="SDM54305.1"/>
    <property type="molecule type" value="Genomic_DNA"/>
</dbReference>
<dbReference type="InterPro" id="IPR003439">
    <property type="entry name" value="ABC_transporter-like_ATP-bd"/>
</dbReference>
<dbReference type="FunFam" id="3.40.50.300:FF:000016">
    <property type="entry name" value="Oligopeptide ABC transporter ATP-binding component"/>
    <property type="match status" value="1"/>
</dbReference>
<keyword evidence="6 9" id="KW-0067">ATP-binding</keyword>
<feature type="domain" description="ABC transporter" evidence="8">
    <location>
        <begin position="5"/>
        <end position="256"/>
    </location>
</feature>
<dbReference type="NCBIfam" id="TIGR01727">
    <property type="entry name" value="oligo_HPY"/>
    <property type="match status" value="1"/>
</dbReference>
<keyword evidence="5" id="KW-0547">Nucleotide-binding</keyword>
<keyword evidence="10" id="KW-1185">Reference proteome</keyword>
<keyword evidence="7" id="KW-0472">Membrane</keyword>
<dbReference type="STRING" id="146817.SAMN04488502_105171"/>
<dbReference type="PROSITE" id="PS50893">
    <property type="entry name" value="ABC_TRANSPORTER_2"/>
    <property type="match status" value="1"/>
</dbReference>
<evidence type="ECO:0000256" key="5">
    <source>
        <dbReference type="ARBA" id="ARBA00022741"/>
    </source>
</evidence>
<evidence type="ECO:0000256" key="3">
    <source>
        <dbReference type="ARBA" id="ARBA00022448"/>
    </source>
</evidence>
<gene>
    <name evidence="9" type="ORF">SAMN04488502_105171</name>
</gene>
<dbReference type="GO" id="GO:0015833">
    <property type="term" value="P:peptide transport"/>
    <property type="evidence" value="ECO:0007669"/>
    <property type="project" value="InterPro"/>
</dbReference>
<dbReference type="RefSeq" id="WP_092073116.1">
    <property type="nucleotide sequence ID" value="NZ_FNHB01000005.1"/>
</dbReference>
<dbReference type="CDD" id="cd03257">
    <property type="entry name" value="ABC_NikE_OppD_transporters"/>
    <property type="match status" value="1"/>
</dbReference>
<dbReference type="InterPro" id="IPR013563">
    <property type="entry name" value="Oligopep_ABC_C"/>
</dbReference>
<dbReference type="PANTHER" id="PTHR43297">
    <property type="entry name" value="OLIGOPEPTIDE TRANSPORT ATP-BINDING PROTEIN APPD"/>
    <property type="match status" value="1"/>
</dbReference>
<organism evidence="9 10">
    <name type="scientific">Dendrosporobacter quercicolus</name>
    <dbReference type="NCBI Taxonomy" id="146817"/>
    <lineage>
        <taxon>Bacteria</taxon>
        <taxon>Bacillati</taxon>
        <taxon>Bacillota</taxon>
        <taxon>Negativicutes</taxon>
        <taxon>Selenomonadales</taxon>
        <taxon>Sporomusaceae</taxon>
        <taxon>Dendrosporobacter</taxon>
    </lineage>
</organism>
<dbReference type="PROSITE" id="PS00211">
    <property type="entry name" value="ABC_TRANSPORTER_1"/>
    <property type="match status" value="1"/>
</dbReference>
<keyword evidence="3" id="KW-0813">Transport</keyword>
<dbReference type="GO" id="GO:0005524">
    <property type="term" value="F:ATP binding"/>
    <property type="evidence" value="ECO:0007669"/>
    <property type="project" value="UniProtKB-KW"/>
</dbReference>
<evidence type="ECO:0000313" key="9">
    <source>
        <dbReference type="EMBL" id="SDM54305.1"/>
    </source>
</evidence>
<dbReference type="GO" id="GO:0005886">
    <property type="term" value="C:plasma membrane"/>
    <property type="evidence" value="ECO:0007669"/>
    <property type="project" value="UniProtKB-SubCell"/>
</dbReference>
<evidence type="ECO:0000256" key="2">
    <source>
        <dbReference type="ARBA" id="ARBA00005417"/>
    </source>
</evidence>
<dbReference type="InterPro" id="IPR027417">
    <property type="entry name" value="P-loop_NTPase"/>
</dbReference>
<dbReference type="Pfam" id="PF08352">
    <property type="entry name" value="oligo_HPY"/>
    <property type="match status" value="1"/>
</dbReference>
<dbReference type="OrthoDB" id="9806285at2"/>
<evidence type="ECO:0000256" key="7">
    <source>
        <dbReference type="ARBA" id="ARBA00023136"/>
    </source>
</evidence>
<evidence type="ECO:0000256" key="1">
    <source>
        <dbReference type="ARBA" id="ARBA00004202"/>
    </source>
</evidence>
<dbReference type="InterPro" id="IPR017871">
    <property type="entry name" value="ABC_transporter-like_CS"/>
</dbReference>
<evidence type="ECO:0000313" key="10">
    <source>
        <dbReference type="Proteomes" id="UP000214880"/>
    </source>
</evidence>
<comment type="subcellular location">
    <subcellularLocation>
        <location evidence="1">Cell membrane</location>
        <topology evidence="1">Peripheral membrane protein</topology>
    </subcellularLocation>
</comment>
<reference evidence="9 10" key="1">
    <citation type="submission" date="2016-10" db="EMBL/GenBank/DDBJ databases">
        <authorList>
            <person name="de Groot N.N."/>
        </authorList>
    </citation>
    <scope>NUCLEOTIDE SEQUENCE [LARGE SCALE GENOMIC DNA]</scope>
    <source>
        <strain evidence="9 10">DSM 1736</strain>
    </source>
</reference>
<dbReference type="GO" id="GO:0016887">
    <property type="term" value="F:ATP hydrolysis activity"/>
    <property type="evidence" value="ECO:0007669"/>
    <property type="project" value="InterPro"/>
</dbReference>
<proteinExistence type="inferred from homology"/>
<dbReference type="InterPro" id="IPR050388">
    <property type="entry name" value="ABC_Ni/Peptide_Import"/>
</dbReference>